<dbReference type="PANTHER" id="PTHR13847:SF287">
    <property type="entry name" value="FAD-DEPENDENT OXIDOREDUCTASE DOMAIN-CONTAINING PROTEIN 1"/>
    <property type="match status" value="1"/>
</dbReference>
<proteinExistence type="predicted"/>
<sequence length="388" mass="40966">MRVVVVGGGIAGLTAAVALADRGATVVLCERGSLGDGSTSRALGGVRCQFSTAVNVDLSLASRPVWETFEDRFGVDIEFRQAGYLLLARTEETARGLEQQAALQRDRGAETQFLTPDEVTDYCAGVDPDAVTAATYNPRDGFADPYLALQGFADAAHERGVEVRTGTAVTDVRLSNGRVVGVDVAGDGAPSGGAIDADAVVNATGPWAAELAAMAGVEIPVEPQRRQALVADPERPVPEDDPLTIDLETSSHFRPERDGAAIVGGYFDDEPETPDPDSFSESYDVAWAAETVERAAAYCDYFGESTRLKRGWAGLYAVTPDHHPIVEESVPGFVQAVGFSGHGFQHAPATGQVVAEILLDGEASTVDVSDLGSDRFETGELLHERNVA</sequence>
<dbReference type="Proteomes" id="UP001597111">
    <property type="component" value="Unassembled WGS sequence"/>
</dbReference>
<accession>A0ABD6B1Z8</accession>
<evidence type="ECO:0000259" key="2">
    <source>
        <dbReference type="Pfam" id="PF01266"/>
    </source>
</evidence>
<dbReference type="EC" id="1.-.-.-" evidence="3"/>
<organism evidence="3 4">
    <name type="scientific">Halolamina salina</name>
    <dbReference type="NCBI Taxonomy" id="1220023"/>
    <lineage>
        <taxon>Archaea</taxon>
        <taxon>Methanobacteriati</taxon>
        <taxon>Methanobacteriota</taxon>
        <taxon>Stenosarchaea group</taxon>
        <taxon>Halobacteria</taxon>
        <taxon>Halobacteriales</taxon>
        <taxon>Haloferacaceae</taxon>
    </lineage>
</organism>
<comment type="caution">
    <text evidence="3">The sequence shown here is derived from an EMBL/GenBank/DDBJ whole genome shotgun (WGS) entry which is preliminary data.</text>
</comment>
<gene>
    <name evidence="3" type="ORF">ACFR9S_00845</name>
</gene>
<dbReference type="SUPFAM" id="SSF51905">
    <property type="entry name" value="FAD/NAD(P)-binding domain"/>
    <property type="match status" value="1"/>
</dbReference>
<dbReference type="GO" id="GO:0016491">
    <property type="term" value="F:oxidoreductase activity"/>
    <property type="evidence" value="ECO:0007669"/>
    <property type="project" value="UniProtKB-KW"/>
</dbReference>
<dbReference type="InterPro" id="IPR006076">
    <property type="entry name" value="FAD-dep_OxRdtase"/>
</dbReference>
<dbReference type="InterPro" id="IPR036188">
    <property type="entry name" value="FAD/NAD-bd_sf"/>
</dbReference>
<protein>
    <submittedName>
        <fullName evidence="3">NAD(P)/FAD-dependent oxidoreductase</fullName>
        <ecNumber evidence="3">1.-.-.-</ecNumber>
    </submittedName>
</protein>
<keyword evidence="4" id="KW-1185">Reference proteome</keyword>
<dbReference type="Gene3D" id="3.50.50.60">
    <property type="entry name" value="FAD/NAD(P)-binding domain"/>
    <property type="match status" value="1"/>
</dbReference>
<dbReference type="Pfam" id="PF01266">
    <property type="entry name" value="DAO"/>
    <property type="match status" value="1"/>
</dbReference>
<dbReference type="AlphaFoldDB" id="A0ABD6B1Z8"/>
<dbReference type="EMBL" id="JBHUDH010000008">
    <property type="protein sequence ID" value="MFD1524848.1"/>
    <property type="molecule type" value="Genomic_DNA"/>
</dbReference>
<evidence type="ECO:0000256" key="1">
    <source>
        <dbReference type="ARBA" id="ARBA00023002"/>
    </source>
</evidence>
<name>A0ABD6B1Z8_9EURY</name>
<evidence type="ECO:0000313" key="4">
    <source>
        <dbReference type="Proteomes" id="UP001597111"/>
    </source>
</evidence>
<dbReference type="RefSeq" id="WP_379817765.1">
    <property type="nucleotide sequence ID" value="NZ_JBHUDH010000008.1"/>
</dbReference>
<keyword evidence="1 3" id="KW-0560">Oxidoreductase</keyword>
<feature type="domain" description="FAD dependent oxidoreductase" evidence="2">
    <location>
        <begin position="2"/>
        <end position="356"/>
    </location>
</feature>
<evidence type="ECO:0000313" key="3">
    <source>
        <dbReference type="EMBL" id="MFD1524848.1"/>
    </source>
</evidence>
<reference evidence="3 4" key="1">
    <citation type="journal article" date="2019" name="Int. J. Syst. Evol. Microbiol.">
        <title>The Global Catalogue of Microorganisms (GCM) 10K type strain sequencing project: providing services to taxonomists for standard genome sequencing and annotation.</title>
        <authorList>
            <consortium name="The Broad Institute Genomics Platform"/>
            <consortium name="The Broad Institute Genome Sequencing Center for Infectious Disease"/>
            <person name="Wu L."/>
            <person name="Ma J."/>
        </authorList>
    </citation>
    <scope>NUCLEOTIDE SEQUENCE [LARGE SCALE GENOMIC DNA]</scope>
    <source>
        <strain evidence="3 4">CGMCC 1.12285</strain>
    </source>
</reference>
<dbReference type="PANTHER" id="PTHR13847">
    <property type="entry name" value="SARCOSINE DEHYDROGENASE-RELATED"/>
    <property type="match status" value="1"/>
</dbReference>
<dbReference type="Gene3D" id="3.30.9.10">
    <property type="entry name" value="D-Amino Acid Oxidase, subunit A, domain 2"/>
    <property type="match status" value="1"/>
</dbReference>